<feature type="transmembrane region" description="Helical" evidence="5">
    <location>
        <begin position="64"/>
        <end position="84"/>
    </location>
</feature>
<name>A0A016SDB3_9BILA</name>
<feature type="transmembrane region" description="Helical" evidence="5">
    <location>
        <begin position="516"/>
        <end position="536"/>
    </location>
</feature>
<gene>
    <name evidence="7" type="primary">Acey_s0243.g3489</name>
    <name evidence="7" type="ORF">Y032_0243g3489</name>
</gene>
<evidence type="ECO:0000256" key="2">
    <source>
        <dbReference type="ARBA" id="ARBA00022692"/>
    </source>
</evidence>
<keyword evidence="4 5" id="KW-0472">Membrane</keyword>
<keyword evidence="3 5" id="KW-1133">Transmembrane helix</keyword>
<evidence type="ECO:0000313" key="7">
    <source>
        <dbReference type="EMBL" id="EYB88668.1"/>
    </source>
</evidence>
<proteinExistence type="predicted"/>
<feature type="transmembrane region" description="Helical" evidence="5">
    <location>
        <begin position="172"/>
        <end position="193"/>
    </location>
</feature>
<evidence type="ECO:0000256" key="5">
    <source>
        <dbReference type="SAM" id="Phobius"/>
    </source>
</evidence>
<feature type="transmembrane region" description="Helical" evidence="5">
    <location>
        <begin position="257"/>
        <end position="278"/>
    </location>
</feature>
<dbReference type="SUPFAM" id="SSF103473">
    <property type="entry name" value="MFS general substrate transporter"/>
    <property type="match status" value="1"/>
</dbReference>
<dbReference type="InterPro" id="IPR020846">
    <property type="entry name" value="MFS_dom"/>
</dbReference>
<dbReference type="EMBL" id="JARK01001579">
    <property type="protein sequence ID" value="EYB88668.1"/>
    <property type="molecule type" value="Genomic_DNA"/>
</dbReference>
<feature type="transmembrane region" description="Helical" evidence="5">
    <location>
        <begin position="416"/>
        <end position="434"/>
    </location>
</feature>
<feature type="domain" description="Major facilitator superfamily (MFS) profile" evidence="6">
    <location>
        <begin position="128"/>
        <end position="545"/>
    </location>
</feature>
<accession>A0A016SDB3</accession>
<evidence type="ECO:0000256" key="1">
    <source>
        <dbReference type="ARBA" id="ARBA00004141"/>
    </source>
</evidence>
<organism evidence="7 8">
    <name type="scientific">Ancylostoma ceylanicum</name>
    <dbReference type="NCBI Taxonomy" id="53326"/>
    <lineage>
        <taxon>Eukaryota</taxon>
        <taxon>Metazoa</taxon>
        <taxon>Ecdysozoa</taxon>
        <taxon>Nematoda</taxon>
        <taxon>Chromadorea</taxon>
        <taxon>Rhabditida</taxon>
        <taxon>Rhabditina</taxon>
        <taxon>Rhabditomorpha</taxon>
        <taxon>Strongyloidea</taxon>
        <taxon>Ancylostomatidae</taxon>
        <taxon>Ancylostomatinae</taxon>
        <taxon>Ancylostoma</taxon>
    </lineage>
</organism>
<evidence type="ECO:0000259" key="6">
    <source>
        <dbReference type="PROSITE" id="PS50850"/>
    </source>
</evidence>
<comment type="subcellular location">
    <subcellularLocation>
        <location evidence="1">Membrane</location>
        <topology evidence="1">Multi-pass membrane protein</topology>
    </subcellularLocation>
</comment>
<comment type="caution">
    <text evidence="7">The sequence shown here is derived from an EMBL/GenBank/DDBJ whole genome shotgun (WGS) entry which is preliminary data.</text>
</comment>
<reference evidence="8" key="1">
    <citation type="journal article" date="2015" name="Nat. Genet.">
        <title>The genome and transcriptome of the zoonotic hookworm Ancylostoma ceylanicum identify infection-specific gene families.</title>
        <authorList>
            <person name="Schwarz E.M."/>
            <person name="Hu Y."/>
            <person name="Antoshechkin I."/>
            <person name="Miller M.M."/>
            <person name="Sternberg P.W."/>
            <person name="Aroian R.V."/>
        </authorList>
    </citation>
    <scope>NUCLEOTIDE SEQUENCE</scope>
    <source>
        <strain evidence="8">HY135</strain>
    </source>
</reference>
<sequence>MGSDVGSSWAGQLRHPIVRTPDTWAEFESGTPRDLVLYDCPLDHSAISLPNFEFRLEFAFSQTFAWPVVLHCTVSSSFAFIHAARKTLSTVKTSMISTWTHKTETEPPLFPTDQAASEFLAKLDGGFLLAYSIVSYFVHVSELTMAKKRVLTFWLKGLFGGGVLGDRYDPRVVLSIGMWLSAIVVSYFTHLFLRSAFKYFNAFFHVFLFGYVTEYFHFYSKPLYAFLWISGGLFQSVGWPTEICIVGNWFGHNSRGAVMGLWSACASVGNIIGTMISSKLVLMGYQYAFAANAILLFVFGFIVYINLKSAPRDVGLPDPLESPDEFLRVIEEPTQRPVPINFWKAWLLPGVMPYSFAYACLKLVNYGFFFWLPFYLHSNFGWSESDADALSAWYDVGGILAAIIAGTISDHFTTRTPIVVGMLVCSTFSLWAYSASPASMAINALLLTIAGFFIGGPANMISSSVSADLGRARELRGNAEALSTVTGIVDGTGSFGAALGQVMIPSIQAVFGWDAVFYGFIVMIICTTLCLVPLLYRELLWQRRGSYVSLSSDSDDEDEEAVVAEEEVTRRRIHVGEDSDLI</sequence>
<dbReference type="InterPro" id="IPR011701">
    <property type="entry name" value="MFS"/>
</dbReference>
<feature type="transmembrane region" description="Helical" evidence="5">
    <location>
        <begin position="225"/>
        <end position="250"/>
    </location>
</feature>
<feature type="transmembrane region" description="Helical" evidence="5">
    <location>
        <begin position="440"/>
        <end position="461"/>
    </location>
</feature>
<evidence type="ECO:0000313" key="8">
    <source>
        <dbReference type="Proteomes" id="UP000024635"/>
    </source>
</evidence>
<dbReference type="GO" id="GO:0022857">
    <property type="term" value="F:transmembrane transporter activity"/>
    <property type="evidence" value="ECO:0007669"/>
    <property type="project" value="InterPro"/>
</dbReference>
<feature type="transmembrane region" description="Helical" evidence="5">
    <location>
        <begin position="200"/>
        <end position="219"/>
    </location>
</feature>
<keyword evidence="2 5" id="KW-0812">Transmembrane</keyword>
<feature type="transmembrane region" description="Helical" evidence="5">
    <location>
        <begin position="119"/>
        <end position="138"/>
    </location>
</feature>
<dbReference type="PROSITE" id="PS50850">
    <property type="entry name" value="MFS"/>
    <property type="match status" value="1"/>
</dbReference>
<dbReference type="GO" id="GO:0005789">
    <property type="term" value="C:endoplasmic reticulum membrane"/>
    <property type="evidence" value="ECO:0007669"/>
    <property type="project" value="TreeGrafter"/>
</dbReference>
<dbReference type="Gene3D" id="1.20.1250.20">
    <property type="entry name" value="MFS general substrate transporter like domains"/>
    <property type="match status" value="2"/>
</dbReference>
<dbReference type="PANTHER" id="PTHR43184">
    <property type="entry name" value="MAJOR FACILITATOR SUPERFAMILY TRANSPORTER 16, ISOFORM B"/>
    <property type="match status" value="1"/>
</dbReference>
<feature type="transmembrane region" description="Helical" evidence="5">
    <location>
        <begin position="481"/>
        <end position="504"/>
    </location>
</feature>
<protein>
    <recommendedName>
        <fullName evidence="6">Major facilitator superfamily (MFS) profile domain-containing protein</fullName>
    </recommendedName>
</protein>
<dbReference type="Proteomes" id="UP000024635">
    <property type="component" value="Unassembled WGS sequence"/>
</dbReference>
<feature type="transmembrane region" description="Helical" evidence="5">
    <location>
        <begin position="351"/>
        <end position="372"/>
    </location>
</feature>
<dbReference type="Pfam" id="PF07690">
    <property type="entry name" value="MFS_1"/>
    <property type="match status" value="1"/>
</dbReference>
<dbReference type="STRING" id="53326.A0A016SDB3"/>
<evidence type="ECO:0000256" key="4">
    <source>
        <dbReference type="ARBA" id="ARBA00023136"/>
    </source>
</evidence>
<feature type="transmembrane region" description="Helical" evidence="5">
    <location>
        <begin position="392"/>
        <end position="409"/>
    </location>
</feature>
<dbReference type="PANTHER" id="PTHR43184:SF12">
    <property type="entry name" value="SUGAR PHOSPHATE EXCHANGER 3"/>
    <property type="match status" value="1"/>
</dbReference>
<keyword evidence="8" id="KW-1185">Reference proteome</keyword>
<feature type="transmembrane region" description="Helical" evidence="5">
    <location>
        <begin position="284"/>
        <end position="307"/>
    </location>
</feature>
<evidence type="ECO:0000256" key="3">
    <source>
        <dbReference type="ARBA" id="ARBA00022989"/>
    </source>
</evidence>
<dbReference type="InterPro" id="IPR036259">
    <property type="entry name" value="MFS_trans_sf"/>
</dbReference>
<dbReference type="AlphaFoldDB" id="A0A016SDB3"/>
<dbReference type="OrthoDB" id="3639251at2759"/>